<dbReference type="PANTHER" id="PTHR43133">
    <property type="entry name" value="RNA POLYMERASE ECF-TYPE SIGMA FACTO"/>
    <property type="match status" value="1"/>
</dbReference>
<dbReference type="SUPFAM" id="SSF88659">
    <property type="entry name" value="Sigma3 and sigma4 domains of RNA polymerase sigma factors"/>
    <property type="match status" value="1"/>
</dbReference>
<dbReference type="NCBIfam" id="TIGR02937">
    <property type="entry name" value="sigma70-ECF"/>
    <property type="match status" value="1"/>
</dbReference>
<reference evidence="8" key="2">
    <citation type="journal article" date="2021" name="PeerJ">
        <title>Extensive microbial diversity within the chicken gut microbiome revealed by metagenomics and culture.</title>
        <authorList>
            <person name="Gilroy R."/>
            <person name="Ravi A."/>
            <person name="Getino M."/>
            <person name="Pursley I."/>
            <person name="Horton D.L."/>
            <person name="Alikhan N.F."/>
            <person name="Baker D."/>
            <person name="Gharbi K."/>
            <person name="Hall N."/>
            <person name="Watson M."/>
            <person name="Adriaenssens E.M."/>
            <person name="Foster-Nyarko E."/>
            <person name="Jarju S."/>
            <person name="Secka A."/>
            <person name="Antonio M."/>
            <person name="Oren A."/>
            <person name="Chaudhuri R.R."/>
            <person name="La Ragione R."/>
            <person name="Hildebrand F."/>
            <person name="Pallen M.J."/>
        </authorList>
    </citation>
    <scope>NUCLEOTIDE SEQUENCE</scope>
    <source>
        <strain evidence="8">D3-1215</strain>
    </source>
</reference>
<organism evidence="8 9">
    <name type="scientific">Candidatus Enterocola intestinipullorum</name>
    <dbReference type="NCBI Taxonomy" id="2840783"/>
    <lineage>
        <taxon>Bacteria</taxon>
        <taxon>Pseudomonadati</taxon>
        <taxon>Bacteroidota</taxon>
        <taxon>Bacteroidia</taxon>
        <taxon>Bacteroidales</taxon>
        <taxon>Candidatus Enterocola</taxon>
    </lineage>
</organism>
<evidence type="ECO:0000256" key="1">
    <source>
        <dbReference type="ARBA" id="ARBA00010641"/>
    </source>
</evidence>
<feature type="domain" description="RNA polymerase sigma factor 70 region 4 type 2" evidence="7">
    <location>
        <begin position="131"/>
        <end position="170"/>
    </location>
</feature>
<dbReference type="Gene3D" id="1.10.10.10">
    <property type="entry name" value="Winged helix-like DNA-binding domain superfamily/Winged helix DNA-binding domain"/>
    <property type="match status" value="1"/>
</dbReference>
<dbReference type="InterPro" id="IPR036388">
    <property type="entry name" value="WH-like_DNA-bd_sf"/>
</dbReference>
<accession>A0A9D9HDE8</accession>
<gene>
    <name evidence="8" type="ORF">IAC32_03620</name>
</gene>
<dbReference type="EMBL" id="JADIMR010000050">
    <property type="protein sequence ID" value="MBO8446819.1"/>
    <property type="molecule type" value="Genomic_DNA"/>
</dbReference>
<evidence type="ECO:0000259" key="6">
    <source>
        <dbReference type="Pfam" id="PF04542"/>
    </source>
</evidence>
<dbReference type="PANTHER" id="PTHR43133:SF8">
    <property type="entry name" value="RNA POLYMERASE SIGMA FACTOR HI_1459-RELATED"/>
    <property type="match status" value="1"/>
</dbReference>
<dbReference type="InterPro" id="IPR013324">
    <property type="entry name" value="RNA_pol_sigma_r3/r4-like"/>
</dbReference>
<keyword evidence="5" id="KW-0804">Transcription</keyword>
<keyword evidence="2" id="KW-0805">Transcription regulation</keyword>
<evidence type="ECO:0000256" key="4">
    <source>
        <dbReference type="ARBA" id="ARBA00023125"/>
    </source>
</evidence>
<keyword evidence="4" id="KW-0238">DNA-binding</keyword>
<dbReference type="CDD" id="cd06171">
    <property type="entry name" value="Sigma70_r4"/>
    <property type="match status" value="1"/>
</dbReference>
<evidence type="ECO:0000256" key="5">
    <source>
        <dbReference type="ARBA" id="ARBA00023163"/>
    </source>
</evidence>
<dbReference type="AlphaFoldDB" id="A0A9D9HDE8"/>
<dbReference type="SUPFAM" id="SSF88946">
    <property type="entry name" value="Sigma2 domain of RNA polymerase sigma factors"/>
    <property type="match status" value="1"/>
</dbReference>
<evidence type="ECO:0000256" key="2">
    <source>
        <dbReference type="ARBA" id="ARBA00023015"/>
    </source>
</evidence>
<keyword evidence="3" id="KW-0731">Sigma factor</keyword>
<comment type="similarity">
    <text evidence="1">Belongs to the sigma-70 factor family. ECF subfamily.</text>
</comment>
<dbReference type="GO" id="GO:0006352">
    <property type="term" value="P:DNA-templated transcription initiation"/>
    <property type="evidence" value="ECO:0007669"/>
    <property type="project" value="InterPro"/>
</dbReference>
<dbReference type="InterPro" id="IPR014284">
    <property type="entry name" value="RNA_pol_sigma-70_dom"/>
</dbReference>
<protein>
    <submittedName>
        <fullName evidence="8">Sigma-70 family RNA polymerase sigma factor</fullName>
    </submittedName>
</protein>
<dbReference type="GO" id="GO:0003677">
    <property type="term" value="F:DNA binding"/>
    <property type="evidence" value="ECO:0007669"/>
    <property type="project" value="UniProtKB-KW"/>
</dbReference>
<dbReference type="Pfam" id="PF04542">
    <property type="entry name" value="Sigma70_r2"/>
    <property type="match status" value="1"/>
</dbReference>
<evidence type="ECO:0000256" key="3">
    <source>
        <dbReference type="ARBA" id="ARBA00023082"/>
    </source>
</evidence>
<dbReference type="InterPro" id="IPR013249">
    <property type="entry name" value="RNA_pol_sigma70_r4_t2"/>
</dbReference>
<evidence type="ECO:0000313" key="9">
    <source>
        <dbReference type="Proteomes" id="UP000823637"/>
    </source>
</evidence>
<sequence length="195" mass="22545">MKTLSTLTDETLVRLYGNGEDSAFETLLMRHKNSVYSYIYSFIKEESVTDDIFQETFIKVINCIRRGDYIESGKFKYWVIRIARNLVIDHIRLKKASNTMSAEDESAPLDNLKLCDGNIEDLLITEQINADIQSLIALLPPLQRETVILRFYEDLSFKEIAELTGVSINTSLGRMRYALINLRKIIRERNLNLEA</sequence>
<dbReference type="Gene3D" id="1.10.1740.10">
    <property type="match status" value="1"/>
</dbReference>
<feature type="domain" description="RNA polymerase sigma-70 region 2" evidence="6">
    <location>
        <begin position="27"/>
        <end position="94"/>
    </location>
</feature>
<evidence type="ECO:0000313" key="8">
    <source>
        <dbReference type="EMBL" id="MBO8446819.1"/>
    </source>
</evidence>
<dbReference type="InterPro" id="IPR013325">
    <property type="entry name" value="RNA_pol_sigma_r2"/>
</dbReference>
<dbReference type="InterPro" id="IPR039425">
    <property type="entry name" value="RNA_pol_sigma-70-like"/>
</dbReference>
<reference evidence="8" key="1">
    <citation type="submission" date="2020-10" db="EMBL/GenBank/DDBJ databases">
        <authorList>
            <person name="Gilroy R."/>
        </authorList>
    </citation>
    <scope>NUCLEOTIDE SEQUENCE</scope>
    <source>
        <strain evidence="8">D3-1215</strain>
    </source>
</reference>
<proteinExistence type="inferred from homology"/>
<dbReference type="GO" id="GO:0016987">
    <property type="term" value="F:sigma factor activity"/>
    <property type="evidence" value="ECO:0007669"/>
    <property type="project" value="UniProtKB-KW"/>
</dbReference>
<name>A0A9D9HDE8_9BACT</name>
<comment type="caution">
    <text evidence="8">The sequence shown here is derived from an EMBL/GenBank/DDBJ whole genome shotgun (WGS) entry which is preliminary data.</text>
</comment>
<evidence type="ECO:0000259" key="7">
    <source>
        <dbReference type="Pfam" id="PF08281"/>
    </source>
</evidence>
<dbReference type="Pfam" id="PF08281">
    <property type="entry name" value="Sigma70_r4_2"/>
    <property type="match status" value="1"/>
</dbReference>
<dbReference type="Proteomes" id="UP000823637">
    <property type="component" value="Unassembled WGS sequence"/>
</dbReference>
<dbReference type="InterPro" id="IPR007627">
    <property type="entry name" value="RNA_pol_sigma70_r2"/>
</dbReference>